<accession>A0A078S2K2</accession>
<proteinExistence type="predicted"/>
<evidence type="ECO:0008006" key="2">
    <source>
        <dbReference type="Google" id="ProtNLM"/>
    </source>
</evidence>
<dbReference type="EMBL" id="JNHN01000160">
    <property type="protein sequence ID" value="KDS52202.1"/>
    <property type="molecule type" value="Genomic_DNA"/>
</dbReference>
<reference evidence="1" key="1">
    <citation type="submission" date="2014-04" db="EMBL/GenBank/DDBJ databases">
        <authorList>
            <person name="Sears C."/>
            <person name="Carroll K."/>
            <person name="Sack B.R."/>
            <person name="Qadri F."/>
            <person name="Myers L.L."/>
            <person name="Chung G.-T."/>
            <person name="Escheverria P."/>
            <person name="Fraser C.M."/>
            <person name="Sadzewicz L."/>
            <person name="Shefchek K.A."/>
            <person name="Tallon L."/>
            <person name="Das S.P."/>
            <person name="Daugherty S."/>
            <person name="Mongodin E.F."/>
        </authorList>
    </citation>
    <scope>NUCLEOTIDE SEQUENCE [LARGE SCALE GENOMIC DNA]</scope>
    <source>
        <strain evidence="1">3978 T3 ii</strain>
    </source>
</reference>
<protein>
    <recommendedName>
        <fullName evidence="2">Lipoprotein</fullName>
    </recommendedName>
</protein>
<organism evidence="1">
    <name type="scientific">Bacteroides uniformis str. 3978 T3 ii</name>
    <dbReference type="NCBI Taxonomy" id="1339349"/>
    <lineage>
        <taxon>Bacteria</taxon>
        <taxon>Pseudomonadati</taxon>
        <taxon>Bacteroidota</taxon>
        <taxon>Bacteroidia</taxon>
        <taxon>Bacteroidales</taxon>
        <taxon>Bacteroidaceae</taxon>
        <taxon>Bacteroides</taxon>
    </lineage>
</organism>
<dbReference type="PROSITE" id="PS51257">
    <property type="entry name" value="PROKAR_LIPOPROTEIN"/>
    <property type="match status" value="1"/>
</dbReference>
<dbReference type="AlphaFoldDB" id="A0A078S2K2"/>
<dbReference type="Proteomes" id="UP000028013">
    <property type="component" value="Unassembled WGS sequence"/>
</dbReference>
<gene>
    <name evidence="1" type="ORF">M094_0063</name>
</gene>
<sequence>MFPEKKHSLFYKNKRTMRRTILAMLTIAFGFLYSCTNTNSTESTHSFAGTFITENGVRFELRADSTTLITFSDSVKYEGTWKSCKAEDHLEYANIEFGGYQEYYYLKDEKLYRSEREMRHDALGTKVKYQE</sequence>
<name>A0A078S2K2_BACUN</name>
<evidence type="ECO:0000313" key="1">
    <source>
        <dbReference type="EMBL" id="KDS52202.1"/>
    </source>
</evidence>
<dbReference type="PATRIC" id="fig|1339349.3.peg.1354"/>
<comment type="caution">
    <text evidence="1">The sequence shown here is derived from an EMBL/GenBank/DDBJ whole genome shotgun (WGS) entry which is preliminary data.</text>
</comment>